<organism evidence="1 2">
    <name type="scientific">Planktothrix paucivesiculata PCC 9631</name>
    <dbReference type="NCBI Taxonomy" id="671071"/>
    <lineage>
        <taxon>Bacteria</taxon>
        <taxon>Bacillati</taxon>
        <taxon>Cyanobacteriota</taxon>
        <taxon>Cyanophyceae</taxon>
        <taxon>Oscillatoriophycideae</taxon>
        <taxon>Oscillatoriales</taxon>
        <taxon>Microcoleaceae</taxon>
        <taxon>Planktothrix</taxon>
    </lineage>
</organism>
<evidence type="ECO:0000313" key="1">
    <source>
        <dbReference type="EMBL" id="VXD17215.1"/>
    </source>
</evidence>
<dbReference type="AlphaFoldDB" id="A0A7Z9DZ74"/>
<protein>
    <submittedName>
        <fullName evidence="1">Uncharacterized protein</fullName>
    </submittedName>
</protein>
<sequence>MGATVGDVPTKTHEKGSLGYYGTVLTSRKAVLTGQRENPTHFTLAMLFYL</sequence>
<accession>A0A7Z9DZ74</accession>
<evidence type="ECO:0000313" key="2">
    <source>
        <dbReference type="Proteomes" id="UP000182190"/>
    </source>
</evidence>
<proteinExistence type="predicted"/>
<keyword evidence="2" id="KW-1185">Reference proteome</keyword>
<gene>
    <name evidence="1" type="ORF">PL9631_320006</name>
</gene>
<reference evidence="1" key="1">
    <citation type="submission" date="2019-10" db="EMBL/GenBank/DDBJ databases">
        <authorList>
            <consortium name="Genoscope - CEA"/>
            <person name="William W."/>
        </authorList>
    </citation>
    <scope>NUCLEOTIDE SEQUENCE [LARGE SCALE GENOMIC DNA]</scope>
    <source>
        <strain evidence="1">BBR_PRJEB10994</strain>
    </source>
</reference>
<comment type="caution">
    <text evidence="1">The sequence shown here is derived from an EMBL/GenBank/DDBJ whole genome shotgun (WGS) entry which is preliminary data.</text>
</comment>
<dbReference type="EMBL" id="CZCS02000171">
    <property type="protein sequence ID" value="VXD17215.1"/>
    <property type="molecule type" value="Genomic_DNA"/>
</dbReference>
<dbReference type="Proteomes" id="UP000182190">
    <property type="component" value="Unassembled WGS sequence"/>
</dbReference>
<name>A0A7Z9DZ74_9CYAN</name>